<accession>A0A1I2VBW6</accession>
<feature type="signal peptide" evidence="1">
    <location>
        <begin position="1"/>
        <end position="19"/>
    </location>
</feature>
<reference evidence="3" key="1">
    <citation type="submission" date="2016-10" db="EMBL/GenBank/DDBJ databases">
        <authorList>
            <person name="Varghese N."/>
            <person name="Submissions S."/>
        </authorList>
    </citation>
    <scope>NUCLEOTIDE SEQUENCE [LARGE SCALE GENOMIC DNA]</scope>
    <source>
        <strain evidence="3">DSM 19315</strain>
    </source>
</reference>
<protein>
    <submittedName>
        <fullName evidence="2">Uncharacterized protein</fullName>
    </submittedName>
</protein>
<proteinExistence type="predicted"/>
<gene>
    <name evidence="2" type="ORF">SAMN04487988_109121</name>
</gene>
<dbReference type="RefSeq" id="WP_092792376.1">
    <property type="nucleotide sequence ID" value="NZ_FOPC01000009.1"/>
</dbReference>
<dbReference type="OrthoDB" id="797657at2"/>
<name>A0A1I2VBW6_9BACT</name>
<evidence type="ECO:0000313" key="2">
    <source>
        <dbReference type="EMBL" id="SFG86722.1"/>
    </source>
</evidence>
<keyword evidence="1" id="KW-0732">Signal</keyword>
<keyword evidence="3" id="KW-1185">Reference proteome</keyword>
<organism evidence="2 3">
    <name type="scientific">Algoriphagus hitonicola</name>
    <dbReference type="NCBI Taxonomy" id="435880"/>
    <lineage>
        <taxon>Bacteria</taxon>
        <taxon>Pseudomonadati</taxon>
        <taxon>Bacteroidota</taxon>
        <taxon>Cytophagia</taxon>
        <taxon>Cytophagales</taxon>
        <taxon>Cyclobacteriaceae</taxon>
        <taxon>Algoriphagus</taxon>
    </lineage>
</organism>
<dbReference type="EMBL" id="FOPC01000009">
    <property type="protein sequence ID" value="SFG86722.1"/>
    <property type="molecule type" value="Genomic_DNA"/>
</dbReference>
<feature type="chain" id="PRO_5011647096" evidence="1">
    <location>
        <begin position="20"/>
        <end position="120"/>
    </location>
</feature>
<dbReference type="AlphaFoldDB" id="A0A1I2VBW6"/>
<evidence type="ECO:0000313" key="3">
    <source>
        <dbReference type="Proteomes" id="UP000199642"/>
    </source>
</evidence>
<evidence type="ECO:0000256" key="1">
    <source>
        <dbReference type="SAM" id="SignalP"/>
    </source>
</evidence>
<dbReference type="Proteomes" id="UP000199642">
    <property type="component" value="Unassembled WGS sequence"/>
</dbReference>
<sequence length="120" mass="13795">MKKTLLLAATLMIGGFSFGQDLPKGPKAKNQKIWEKKREVNLLTAFESPQFEKGVNAKSSKFWTSESKTLNVQTRTEINNPKGLEAKNQKVWENSKKVKVNSKASYIEPKALKKKKFWWH</sequence>